<dbReference type="GO" id="GO:0005886">
    <property type="term" value="C:plasma membrane"/>
    <property type="evidence" value="ECO:0007669"/>
    <property type="project" value="UniProtKB-SubCell"/>
</dbReference>
<evidence type="ECO:0000259" key="9">
    <source>
        <dbReference type="Pfam" id="PF13231"/>
    </source>
</evidence>
<evidence type="ECO:0000256" key="1">
    <source>
        <dbReference type="ARBA" id="ARBA00004651"/>
    </source>
</evidence>
<proteinExistence type="predicted"/>
<dbReference type="GO" id="GO:0016763">
    <property type="term" value="F:pentosyltransferase activity"/>
    <property type="evidence" value="ECO:0007669"/>
    <property type="project" value="TreeGrafter"/>
</dbReference>
<keyword evidence="7 8" id="KW-0472">Membrane</keyword>
<feature type="transmembrane region" description="Helical" evidence="8">
    <location>
        <begin position="204"/>
        <end position="224"/>
    </location>
</feature>
<feature type="domain" description="Glycosyltransferase RgtA/B/C/D-like" evidence="9">
    <location>
        <begin position="64"/>
        <end position="218"/>
    </location>
</feature>
<organism evidence="10">
    <name type="scientific">uncultured marine thaumarchaeote KM3_89_C12</name>
    <dbReference type="NCBI Taxonomy" id="1456339"/>
    <lineage>
        <taxon>Archaea</taxon>
        <taxon>Nitrososphaerota</taxon>
        <taxon>environmental samples</taxon>
    </lineage>
</organism>
<keyword evidence="2" id="KW-1003">Cell membrane</keyword>
<dbReference type="InterPro" id="IPR050297">
    <property type="entry name" value="LipidA_mod_glycosyltrf_83"/>
</dbReference>
<dbReference type="PANTHER" id="PTHR33908:SF11">
    <property type="entry name" value="MEMBRANE PROTEIN"/>
    <property type="match status" value="1"/>
</dbReference>
<sequence>MEVTIQLSRSRVILYLILICVISLGLKLYIVDFSIPPHTDDIAYVQDAIQYNEGDFFLSPKRSPGWSLFISPFMSVVNSNDFLDYSNFARLLTLTISTVTIFPMYILARKFFNEKYSVIAASLFAFEPHLNYNSGSALSEPLLILVLIITMVFILQNKTKYLCLAFIFAGLCWWIRLEAFYSIIAIILIYFVVHRTKSNSLRNFSLCMIFLLIILSPLFIQRYVQFDDPFYIYYGEKIFVDDYAGIFTDKNSGVINLIENDGILGLIDKLANGLANLFNVLFRILYPYLFILIPFGVWFSLRPIDQKLKNIKANWIMIIVTISILIIPFAIVDERRYLFVLFPFLIILATIPIQRVTNYGLNTFSFNERQKSAFLVIIVGAVFVLSSTFTMGVGEFGYGLPNSALEFEKVKFTEHLVENFDGRILKDEVVIDYLSYVNLTSSDNADFKTIKSPRGKDPYIDLYESGKVVQIFVNGKTVEELVTNGQARGLKYIGILETGSYFFPFLNDIYYNEENYPYMKKVFDSQEVDYEEFKIKVFEIDYKKFHELDD</sequence>
<comment type="subcellular location">
    <subcellularLocation>
        <location evidence="1">Cell membrane</location>
        <topology evidence="1">Multi-pass membrane protein</topology>
    </subcellularLocation>
</comment>
<feature type="transmembrane region" description="Helical" evidence="8">
    <location>
        <begin position="137"/>
        <end position="155"/>
    </location>
</feature>
<dbReference type="Pfam" id="PF13231">
    <property type="entry name" value="PMT_2"/>
    <property type="match status" value="1"/>
</dbReference>
<evidence type="ECO:0000256" key="4">
    <source>
        <dbReference type="ARBA" id="ARBA00022679"/>
    </source>
</evidence>
<evidence type="ECO:0000256" key="3">
    <source>
        <dbReference type="ARBA" id="ARBA00022676"/>
    </source>
</evidence>
<evidence type="ECO:0000256" key="2">
    <source>
        <dbReference type="ARBA" id="ARBA00022475"/>
    </source>
</evidence>
<keyword evidence="3" id="KW-0328">Glycosyltransferase</keyword>
<keyword evidence="6 8" id="KW-1133">Transmembrane helix</keyword>
<keyword evidence="5 8" id="KW-0812">Transmembrane</keyword>
<feature type="transmembrane region" description="Helical" evidence="8">
    <location>
        <begin position="88"/>
        <end position="108"/>
    </location>
</feature>
<feature type="transmembrane region" description="Helical" evidence="8">
    <location>
        <begin position="313"/>
        <end position="331"/>
    </location>
</feature>
<dbReference type="InterPro" id="IPR038731">
    <property type="entry name" value="RgtA/B/C-like"/>
</dbReference>
<feature type="transmembrane region" description="Helical" evidence="8">
    <location>
        <begin position="280"/>
        <end position="301"/>
    </location>
</feature>
<dbReference type="AlphaFoldDB" id="A0A075HVD9"/>
<evidence type="ECO:0000256" key="6">
    <source>
        <dbReference type="ARBA" id="ARBA00022989"/>
    </source>
</evidence>
<feature type="transmembrane region" description="Helical" evidence="8">
    <location>
        <begin position="12"/>
        <end position="30"/>
    </location>
</feature>
<dbReference type="PANTHER" id="PTHR33908">
    <property type="entry name" value="MANNOSYLTRANSFERASE YKCB-RELATED"/>
    <property type="match status" value="1"/>
</dbReference>
<dbReference type="GO" id="GO:0008610">
    <property type="term" value="P:lipid biosynthetic process"/>
    <property type="evidence" value="ECO:0007669"/>
    <property type="project" value="UniProtKB-ARBA"/>
</dbReference>
<name>A0A075HVD9_9ARCH</name>
<dbReference type="EMBL" id="KF901161">
    <property type="protein sequence ID" value="AIF20311.1"/>
    <property type="molecule type" value="Genomic_DNA"/>
</dbReference>
<evidence type="ECO:0000256" key="8">
    <source>
        <dbReference type="SAM" id="Phobius"/>
    </source>
</evidence>
<evidence type="ECO:0000256" key="7">
    <source>
        <dbReference type="ARBA" id="ARBA00023136"/>
    </source>
</evidence>
<feature type="transmembrane region" description="Helical" evidence="8">
    <location>
        <begin position="373"/>
        <end position="393"/>
    </location>
</feature>
<protein>
    <recommendedName>
        <fullName evidence="9">Glycosyltransferase RgtA/B/C/D-like domain-containing protein</fullName>
    </recommendedName>
</protein>
<feature type="transmembrane region" description="Helical" evidence="8">
    <location>
        <begin position="337"/>
        <end position="353"/>
    </location>
</feature>
<reference evidence="10" key="1">
    <citation type="journal article" date="2014" name="Genome Biol. Evol.">
        <title>Pangenome evidence for extensive interdomain horizontal transfer affecting lineage core and shell genes in uncultured planktonic thaumarchaeota and euryarchaeota.</title>
        <authorList>
            <person name="Deschamps P."/>
            <person name="Zivanovic Y."/>
            <person name="Moreira D."/>
            <person name="Rodriguez-Valera F."/>
            <person name="Lopez-Garcia P."/>
        </authorList>
    </citation>
    <scope>NUCLEOTIDE SEQUENCE</scope>
</reference>
<accession>A0A075HVD9</accession>
<evidence type="ECO:0000256" key="5">
    <source>
        <dbReference type="ARBA" id="ARBA00022692"/>
    </source>
</evidence>
<feature type="transmembrane region" description="Helical" evidence="8">
    <location>
        <begin position="161"/>
        <end position="192"/>
    </location>
</feature>
<keyword evidence="4" id="KW-0808">Transferase</keyword>
<evidence type="ECO:0000313" key="10">
    <source>
        <dbReference type="EMBL" id="AIF20311.1"/>
    </source>
</evidence>